<feature type="non-terminal residue" evidence="9">
    <location>
        <position position="1"/>
    </location>
</feature>
<gene>
    <name evidence="9" type="ORF">CUNI_LOCUS3432</name>
</gene>
<keyword evidence="5" id="KW-0443">Lipid metabolism</keyword>
<keyword evidence="6 7" id="KW-0472">Membrane</keyword>
<evidence type="ECO:0000256" key="1">
    <source>
        <dbReference type="ARBA" id="ARBA00004127"/>
    </source>
</evidence>
<dbReference type="PANTHER" id="PTHR21624">
    <property type="entry name" value="STEROL DESATURASE-RELATED PROTEIN"/>
    <property type="match status" value="1"/>
</dbReference>
<evidence type="ECO:0000256" key="3">
    <source>
        <dbReference type="ARBA" id="ARBA00022989"/>
    </source>
</evidence>
<dbReference type="Pfam" id="PF04116">
    <property type="entry name" value="FA_hydroxylase"/>
    <property type="match status" value="1"/>
</dbReference>
<evidence type="ECO:0000259" key="8">
    <source>
        <dbReference type="Pfam" id="PF04116"/>
    </source>
</evidence>
<evidence type="ECO:0000256" key="2">
    <source>
        <dbReference type="ARBA" id="ARBA00022692"/>
    </source>
</evidence>
<dbReference type="GO" id="GO:0050479">
    <property type="term" value="F:glyceryl-ether monooxygenase activity"/>
    <property type="evidence" value="ECO:0007669"/>
    <property type="project" value="TreeGrafter"/>
</dbReference>
<evidence type="ECO:0000256" key="4">
    <source>
        <dbReference type="ARBA" id="ARBA00023002"/>
    </source>
</evidence>
<feature type="transmembrane region" description="Helical" evidence="7">
    <location>
        <begin position="167"/>
        <end position="188"/>
    </location>
</feature>
<evidence type="ECO:0000256" key="5">
    <source>
        <dbReference type="ARBA" id="ARBA00023098"/>
    </source>
</evidence>
<dbReference type="GO" id="GO:0016020">
    <property type="term" value="C:membrane"/>
    <property type="evidence" value="ECO:0007669"/>
    <property type="project" value="GOC"/>
</dbReference>
<evidence type="ECO:0000313" key="10">
    <source>
        <dbReference type="Proteomes" id="UP000678393"/>
    </source>
</evidence>
<protein>
    <recommendedName>
        <fullName evidence="8">Fatty acid hydroxylase domain-containing protein</fullName>
    </recommendedName>
</protein>
<comment type="caution">
    <text evidence="9">The sequence shown here is derived from an EMBL/GenBank/DDBJ whole genome shotgun (WGS) entry which is preliminary data.</text>
</comment>
<accession>A0A8S3YLZ3</accession>
<keyword evidence="10" id="KW-1185">Reference proteome</keyword>
<dbReference type="GO" id="GO:0005783">
    <property type="term" value="C:endoplasmic reticulum"/>
    <property type="evidence" value="ECO:0007669"/>
    <property type="project" value="TreeGrafter"/>
</dbReference>
<dbReference type="GO" id="GO:0008610">
    <property type="term" value="P:lipid biosynthetic process"/>
    <property type="evidence" value="ECO:0007669"/>
    <property type="project" value="InterPro"/>
</dbReference>
<organism evidence="9 10">
    <name type="scientific">Candidula unifasciata</name>
    <dbReference type="NCBI Taxonomy" id="100452"/>
    <lineage>
        <taxon>Eukaryota</taxon>
        <taxon>Metazoa</taxon>
        <taxon>Spiralia</taxon>
        <taxon>Lophotrochozoa</taxon>
        <taxon>Mollusca</taxon>
        <taxon>Gastropoda</taxon>
        <taxon>Heterobranchia</taxon>
        <taxon>Euthyneura</taxon>
        <taxon>Panpulmonata</taxon>
        <taxon>Eupulmonata</taxon>
        <taxon>Stylommatophora</taxon>
        <taxon>Helicina</taxon>
        <taxon>Helicoidea</taxon>
        <taxon>Geomitridae</taxon>
        <taxon>Candidula</taxon>
    </lineage>
</organism>
<dbReference type="OrthoDB" id="6354873at2759"/>
<feature type="transmembrane region" description="Helical" evidence="7">
    <location>
        <begin position="40"/>
        <end position="59"/>
    </location>
</feature>
<sequence length="199" mass="23717">MAAEKSRPLLLNLRAMFYMVTPNETSFEKLNDVPNFVDEAIPYFVVMIILECIILKLQGKEIPRINDGINSKSHGLLSQMHSLLFGSLELAVYYWLYTNWHFIDLPWDNTWTWLIGFVAVDFSYYWFHRFSHESNIIWASHQVHHSSEDYNLTTALRQSLMQKYYSMLLNFPMAFFIPPSVFCVHQQFNLLYQFWIHTE</sequence>
<evidence type="ECO:0000256" key="7">
    <source>
        <dbReference type="SAM" id="Phobius"/>
    </source>
</evidence>
<dbReference type="AlphaFoldDB" id="A0A8S3YLZ3"/>
<feature type="transmembrane region" description="Helical" evidence="7">
    <location>
        <begin position="80"/>
        <end position="98"/>
    </location>
</feature>
<evidence type="ECO:0000313" key="9">
    <source>
        <dbReference type="EMBL" id="CAG5117874.1"/>
    </source>
</evidence>
<name>A0A8S3YLZ3_9EUPU</name>
<feature type="transmembrane region" description="Helical" evidence="7">
    <location>
        <begin position="110"/>
        <end position="127"/>
    </location>
</feature>
<comment type="subcellular location">
    <subcellularLocation>
        <location evidence="1">Endomembrane system</location>
        <topology evidence="1">Multi-pass membrane protein</topology>
    </subcellularLocation>
</comment>
<keyword evidence="2 7" id="KW-0812">Transmembrane</keyword>
<reference evidence="9" key="1">
    <citation type="submission" date="2021-04" db="EMBL/GenBank/DDBJ databases">
        <authorList>
            <consortium name="Molecular Ecology Group"/>
        </authorList>
    </citation>
    <scope>NUCLEOTIDE SEQUENCE</scope>
</reference>
<keyword evidence="3 7" id="KW-1133">Transmembrane helix</keyword>
<dbReference type="InterPro" id="IPR051689">
    <property type="entry name" value="Sterol_desaturase/TMEM195"/>
</dbReference>
<proteinExistence type="predicted"/>
<dbReference type="PANTHER" id="PTHR21624:SF1">
    <property type="entry name" value="ALKYLGLYCEROL MONOOXYGENASE"/>
    <property type="match status" value="1"/>
</dbReference>
<evidence type="ECO:0000256" key="6">
    <source>
        <dbReference type="ARBA" id="ARBA00023136"/>
    </source>
</evidence>
<dbReference type="Proteomes" id="UP000678393">
    <property type="component" value="Unassembled WGS sequence"/>
</dbReference>
<dbReference type="EMBL" id="CAJHNH020000467">
    <property type="protein sequence ID" value="CAG5117874.1"/>
    <property type="molecule type" value="Genomic_DNA"/>
</dbReference>
<dbReference type="GO" id="GO:0005506">
    <property type="term" value="F:iron ion binding"/>
    <property type="evidence" value="ECO:0007669"/>
    <property type="project" value="InterPro"/>
</dbReference>
<dbReference type="InterPro" id="IPR006694">
    <property type="entry name" value="Fatty_acid_hydroxylase"/>
</dbReference>
<feature type="domain" description="Fatty acid hydroxylase" evidence="8">
    <location>
        <begin position="113"/>
        <end position="199"/>
    </location>
</feature>
<keyword evidence="4" id="KW-0560">Oxidoreductase</keyword>
<dbReference type="GO" id="GO:0006643">
    <property type="term" value="P:membrane lipid metabolic process"/>
    <property type="evidence" value="ECO:0007669"/>
    <property type="project" value="TreeGrafter"/>
</dbReference>